<reference evidence="1 2" key="1">
    <citation type="submission" date="2020-02" db="EMBL/GenBank/DDBJ databases">
        <authorList>
            <person name="Li X.-J."/>
            <person name="Feng X.-M."/>
        </authorList>
    </citation>
    <scope>NUCLEOTIDE SEQUENCE [LARGE SCALE GENOMIC DNA]</scope>
    <source>
        <strain evidence="1 2">CGMCC 4.7225</strain>
    </source>
</reference>
<dbReference type="AlphaFoldDB" id="A0A6N9YPG0"/>
<dbReference type="RefSeq" id="WP_163819597.1">
    <property type="nucleotide sequence ID" value="NZ_JAAGOB010000008.1"/>
</dbReference>
<proteinExistence type="predicted"/>
<gene>
    <name evidence="1" type="ORF">G1H11_16045</name>
</gene>
<protein>
    <submittedName>
        <fullName evidence="1">Uncharacterized protein</fullName>
    </submittedName>
</protein>
<accession>A0A6N9YPG0</accession>
<dbReference type="EMBL" id="JAAGOB010000008">
    <property type="protein sequence ID" value="NED96820.1"/>
    <property type="molecule type" value="Genomic_DNA"/>
</dbReference>
<dbReference type="Proteomes" id="UP000469185">
    <property type="component" value="Unassembled WGS sequence"/>
</dbReference>
<name>A0A6N9YPG0_9ACTN</name>
<sequence length="151" mass="16704">MNDILLPLFFEVEKTLERVSRPLTGWEHGPDPDVAKALIGHIDDAAAGLALIRERLLAGSDAAARVRLLHRRADQWLFAHCCDCEDKTVHRTAMDRWENPVCVEPQSHQGVACTHCRDFDEPEDWPCATIRALNGDNGEPAASAIAGGDQR</sequence>
<comment type="caution">
    <text evidence="1">The sequence shown here is derived from an EMBL/GenBank/DDBJ whole genome shotgun (WGS) entry which is preliminary data.</text>
</comment>
<evidence type="ECO:0000313" key="1">
    <source>
        <dbReference type="EMBL" id="NED96820.1"/>
    </source>
</evidence>
<evidence type="ECO:0000313" key="2">
    <source>
        <dbReference type="Proteomes" id="UP000469185"/>
    </source>
</evidence>
<keyword evidence="2" id="KW-1185">Reference proteome</keyword>
<organism evidence="1 2">
    <name type="scientific">Phytoactinopolyspora alkaliphila</name>
    <dbReference type="NCBI Taxonomy" id="1783498"/>
    <lineage>
        <taxon>Bacteria</taxon>
        <taxon>Bacillati</taxon>
        <taxon>Actinomycetota</taxon>
        <taxon>Actinomycetes</taxon>
        <taxon>Jiangellales</taxon>
        <taxon>Jiangellaceae</taxon>
        <taxon>Phytoactinopolyspora</taxon>
    </lineage>
</organism>